<dbReference type="InterPro" id="IPR011709">
    <property type="entry name" value="DEAD-box_helicase_OB_fold"/>
</dbReference>
<dbReference type="Pfam" id="PF21010">
    <property type="entry name" value="HA2_C"/>
    <property type="match status" value="1"/>
</dbReference>
<dbReference type="GO" id="GO:0003723">
    <property type="term" value="F:RNA binding"/>
    <property type="evidence" value="ECO:0007669"/>
    <property type="project" value="TreeGrafter"/>
</dbReference>
<dbReference type="SMART" id="SM00490">
    <property type="entry name" value="HELICc"/>
    <property type="match status" value="1"/>
</dbReference>
<dbReference type="GO" id="GO:0003724">
    <property type="term" value="F:RNA helicase activity"/>
    <property type="evidence" value="ECO:0007669"/>
    <property type="project" value="UniProtKB-EC"/>
</dbReference>
<name>A0A3S1C2W3_ELYCH</name>
<dbReference type="InterPro" id="IPR001650">
    <property type="entry name" value="Helicase_C-like"/>
</dbReference>
<dbReference type="InterPro" id="IPR002464">
    <property type="entry name" value="DNA/RNA_helicase_DEAH_CS"/>
</dbReference>
<keyword evidence="3" id="KW-0547">Nucleotide-binding</keyword>
<feature type="compositionally biased region" description="Acidic residues" evidence="8">
    <location>
        <begin position="146"/>
        <end position="156"/>
    </location>
</feature>
<accession>A0A3S1C2W3</accession>
<gene>
    <name evidence="11" type="ORF">EGW08_010800</name>
</gene>
<dbReference type="InterPro" id="IPR011545">
    <property type="entry name" value="DEAD/DEAH_box_helicase_dom"/>
</dbReference>
<feature type="region of interest" description="Disordered" evidence="8">
    <location>
        <begin position="170"/>
        <end position="205"/>
    </location>
</feature>
<dbReference type="GO" id="GO:0000462">
    <property type="term" value="P:maturation of SSU-rRNA from tricistronic rRNA transcript (SSU-rRNA, 5.8S rRNA, LSU-rRNA)"/>
    <property type="evidence" value="ECO:0007669"/>
    <property type="project" value="TreeGrafter"/>
</dbReference>
<dbReference type="SUPFAM" id="SSF52540">
    <property type="entry name" value="P-loop containing nucleoside triphosphate hydrolases"/>
    <property type="match status" value="1"/>
</dbReference>
<dbReference type="Gene3D" id="1.20.120.1080">
    <property type="match status" value="1"/>
</dbReference>
<dbReference type="CDD" id="cd17982">
    <property type="entry name" value="DEXHc_DHX37"/>
    <property type="match status" value="1"/>
</dbReference>
<feature type="domain" description="Helicase C-terminal" evidence="10">
    <location>
        <begin position="424"/>
        <end position="667"/>
    </location>
</feature>
<reference evidence="11 12" key="1">
    <citation type="submission" date="2019-01" db="EMBL/GenBank/DDBJ databases">
        <title>A draft genome assembly of the solar-powered sea slug Elysia chlorotica.</title>
        <authorList>
            <person name="Cai H."/>
            <person name="Li Q."/>
            <person name="Fang X."/>
            <person name="Li J."/>
            <person name="Curtis N.E."/>
            <person name="Altenburger A."/>
            <person name="Shibata T."/>
            <person name="Feng M."/>
            <person name="Maeda T."/>
            <person name="Schwartz J.A."/>
            <person name="Shigenobu S."/>
            <person name="Lundholm N."/>
            <person name="Nishiyama T."/>
            <person name="Yang H."/>
            <person name="Hasebe M."/>
            <person name="Li S."/>
            <person name="Pierce S.K."/>
            <person name="Wang J."/>
        </authorList>
    </citation>
    <scope>NUCLEOTIDE SEQUENCE [LARGE SCALE GENOMIC DNA]</scope>
    <source>
        <strain evidence="11">EC2010</strain>
        <tissue evidence="11">Whole organism of an adult</tissue>
    </source>
</reference>
<dbReference type="InterPro" id="IPR027417">
    <property type="entry name" value="P-loop_NTPase"/>
</dbReference>
<evidence type="ECO:0000256" key="1">
    <source>
        <dbReference type="ARBA" id="ARBA00008792"/>
    </source>
</evidence>
<organism evidence="11 12">
    <name type="scientific">Elysia chlorotica</name>
    <name type="common">Eastern emerald elysia</name>
    <name type="synonym">Sea slug</name>
    <dbReference type="NCBI Taxonomy" id="188477"/>
    <lineage>
        <taxon>Eukaryota</taxon>
        <taxon>Metazoa</taxon>
        <taxon>Spiralia</taxon>
        <taxon>Lophotrochozoa</taxon>
        <taxon>Mollusca</taxon>
        <taxon>Gastropoda</taxon>
        <taxon>Heterobranchia</taxon>
        <taxon>Euthyneura</taxon>
        <taxon>Panpulmonata</taxon>
        <taxon>Sacoglossa</taxon>
        <taxon>Placobranchoidea</taxon>
        <taxon>Plakobranchidae</taxon>
        <taxon>Elysia</taxon>
    </lineage>
</organism>
<dbReference type="OrthoDB" id="10025033at2759"/>
<dbReference type="InterPro" id="IPR003593">
    <property type="entry name" value="AAA+_ATPase"/>
</dbReference>
<dbReference type="GO" id="GO:0005524">
    <property type="term" value="F:ATP binding"/>
    <property type="evidence" value="ECO:0007669"/>
    <property type="project" value="UniProtKB-KW"/>
</dbReference>
<dbReference type="InterPro" id="IPR056371">
    <property type="entry name" value="DHX37-like_C"/>
</dbReference>
<dbReference type="EC" id="3.6.4.13" evidence="2"/>
<feature type="region of interest" description="Disordered" evidence="8">
    <location>
        <begin position="1"/>
        <end position="60"/>
    </location>
</feature>
<dbReference type="GO" id="GO:0016787">
    <property type="term" value="F:hydrolase activity"/>
    <property type="evidence" value="ECO:0007669"/>
    <property type="project" value="UniProtKB-KW"/>
</dbReference>
<dbReference type="STRING" id="188477.A0A3S1C2W3"/>
<dbReference type="PROSITE" id="PS51192">
    <property type="entry name" value="HELICASE_ATP_BIND_1"/>
    <property type="match status" value="1"/>
</dbReference>
<evidence type="ECO:0000256" key="4">
    <source>
        <dbReference type="ARBA" id="ARBA00022801"/>
    </source>
</evidence>
<dbReference type="CDD" id="cd18791">
    <property type="entry name" value="SF2_C_RHA"/>
    <property type="match status" value="1"/>
</dbReference>
<keyword evidence="12" id="KW-1185">Reference proteome</keyword>
<comment type="caution">
    <text evidence="11">The sequence shown here is derived from an EMBL/GenBank/DDBJ whole genome shotgun (WGS) entry which is preliminary data.</text>
</comment>
<evidence type="ECO:0000313" key="11">
    <source>
        <dbReference type="EMBL" id="RUS81416.1"/>
    </source>
</evidence>
<dbReference type="GO" id="GO:0005730">
    <property type="term" value="C:nucleolus"/>
    <property type="evidence" value="ECO:0007669"/>
    <property type="project" value="TreeGrafter"/>
</dbReference>
<feature type="compositionally biased region" description="Basic and acidic residues" evidence="8">
    <location>
        <begin position="185"/>
        <end position="195"/>
    </location>
</feature>
<evidence type="ECO:0000313" key="12">
    <source>
        <dbReference type="Proteomes" id="UP000271974"/>
    </source>
</evidence>
<evidence type="ECO:0000259" key="10">
    <source>
        <dbReference type="PROSITE" id="PS51194"/>
    </source>
</evidence>
<keyword evidence="4" id="KW-0378">Hydrolase</keyword>
<dbReference type="PANTHER" id="PTHR18934">
    <property type="entry name" value="ATP-DEPENDENT RNA HELICASE"/>
    <property type="match status" value="1"/>
</dbReference>
<dbReference type="Pfam" id="PF00271">
    <property type="entry name" value="Helicase_C"/>
    <property type="match status" value="1"/>
</dbReference>
<evidence type="ECO:0000256" key="3">
    <source>
        <dbReference type="ARBA" id="ARBA00022741"/>
    </source>
</evidence>
<feature type="region of interest" description="Disordered" evidence="8">
    <location>
        <begin position="131"/>
        <end position="156"/>
    </location>
</feature>
<dbReference type="Pfam" id="PF23362">
    <property type="entry name" value="DHX37_C"/>
    <property type="match status" value="1"/>
</dbReference>
<comment type="similarity">
    <text evidence="1">Belongs to the DEAD box helicase family. DEAH subfamily.</text>
</comment>
<dbReference type="Pfam" id="PF00270">
    <property type="entry name" value="DEAD"/>
    <property type="match status" value="1"/>
</dbReference>
<evidence type="ECO:0000256" key="7">
    <source>
        <dbReference type="ARBA" id="ARBA00047984"/>
    </source>
</evidence>
<feature type="domain" description="Helicase ATP-binding" evidence="9">
    <location>
        <begin position="238"/>
        <end position="405"/>
    </location>
</feature>
<dbReference type="SMART" id="SM00487">
    <property type="entry name" value="DEXDc"/>
    <property type="match status" value="1"/>
</dbReference>
<dbReference type="FunFam" id="3.40.50.300:FF:000637">
    <property type="entry name" value="ATP-dependent RNA helicase DHX37/DHR1"/>
    <property type="match status" value="1"/>
</dbReference>
<evidence type="ECO:0000256" key="5">
    <source>
        <dbReference type="ARBA" id="ARBA00022806"/>
    </source>
</evidence>
<dbReference type="EMBL" id="RQTK01000338">
    <property type="protein sequence ID" value="RUS81416.1"/>
    <property type="molecule type" value="Genomic_DNA"/>
</dbReference>
<dbReference type="SMART" id="SM00382">
    <property type="entry name" value="AAA"/>
    <property type="match status" value="1"/>
</dbReference>
<dbReference type="PROSITE" id="PS00690">
    <property type="entry name" value="DEAH_ATP_HELICASE"/>
    <property type="match status" value="1"/>
</dbReference>
<evidence type="ECO:0000256" key="8">
    <source>
        <dbReference type="SAM" id="MobiDB-lite"/>
    </source>
</evidence>
<dbReference type="Gene3D" id="3.40.50.300">
    <property type="entry name" value="P-loop containing nucleotide triphosphate hydrolases"/>
    <property type="match status" value="2"/>
</dbReference>
<dbReference type="AlphaFoldDB" id="A0A3S1C2W3"/>
<keyword evidence="5" id="KW-0347">Helicase</keyword>
<evidence type="ECO:0000256" key="6">
    <source>
        <dbReference type="ARBA" id="ARBA00022840"/>
    </source>
</evidence>
<dbReference type="PROSITE" id="PS51194">
    <property type="entry name" value="HELICASE_CTER"/>
    <property type="match status" value="1"/>
</dbReference>
<dbReference type="Proteomes" id="UP000271974">
    <property type="component" value="Unassembled WGS sequence"/>
</dbReference>
<evidence type="ECO:0000259" key="9">
    <source>
        <dbReference type="PROSITE" id="PS51192"/>
    </source>
</evidence>
<evidence type="ECO:0000256" key="2">
    <source>
        <dbReference type="ARBA" id="ARBA00012552"/>
    </source>
</evidence>
<dbReference type="InterPro" id="IPR014001">
    <property type="entry name" value="Helicase_ATP-bd"/>
</dbReference>
<keyword evidence="6" id="KW-0067">ATP-binding</keyword>
<protein>
    <recommendedName>
        <fullName evidence="2">RNA helicase</fullName>
        <ecNumber evidence="2">3.6.4.13</ecNumber>
    </recommendedName>
</protein>
<feature type="compositionally biased region" description="Polar residues" evidence="8">
    <location>
        <begin position="21"/>
        <end position="34"/>
    </location>
</feature>
<proteinExistence type="inferred from homology"/>
<dbReference type="Pfam" id="PF07717">
    <property type="entry name" value="OB_NTP_bind"/>
    <property type="match status" value="1"/>
</dbReference>
<sequence length="1108" mass="125123">MAKKRKSGNSDDGAGMKTIKIDSQSMSEMSQAGDSNMLVMLPKKKKEKEETVVKTTKKLSKKERKRLTDILARKDKKERRAQLLESLAKHQATEEEMKHFTSITEVYSQNFKGDVSVEDTFEMKANTIKGFKKKKRGPKVEKEPEPESTDTDAMSTDEEVEAIMEEQETMADATKEPNPSQTEKTVPEMKAEAPTKPDTTQPAPRVSKPATFILVNRKPEIQEGRLKLPILAEEQVVMETINENPVVIICGETGSGKTTQVPQFLYEAGYAHGKGIIGVTEPRRVAAISMSKRVATEMNVSSDVVSYQIRFEGNATPDTKIKFLTDGVLLKEAQQDPLLSKYSVIIIDEAHERSVYTDILIGLLTIIVRQREKRGRPLKLLIMSATLRVEDFTNQALFKHSTPPPVVKVEARQFPVTVHFNKKTLSDYVTEAYKKTCKLHRTLPEGGILVFVTGQQEVHSLCRKLRRMFPYIEGQVTIEEGKKESRRKRKKKEEKLKEEKSQVSELPKIDLSRYKHLPVFYFFQRIRMGESKPDSSHPLYVLPLYSLLSSEKQARVFEPPPAGCRLCIIATNVAETSLTIPNIRYVVDTGKTKTKFYDKVTGVSTFRVTWVSQASADQRAGRAGRLGPGHCYRLYSSAVFSDFSKFSPPEITRRPVDDLVLQMKSMRIDKVANFPFPTPPESEQIKVNTDQILHHIFGTHFIDMEFKSDRHRSSPVITALGETMAWFPVSPRYAKMLTLAQAYKVVPYAIALVAALSVDEIFVDNIQPVDAEGDVTLSLSQIPYKFNTRTFHQGNSRLLGDMMLLLTAVGACEAEGCSPDFCSQLGVRVKAMREIRKLRIQLTNAANIAFKDSSLVVDPKLPPPTEAQILGLRKIVLGGLADHVARINPAPPPGTEKAEVKRLRGSFQCMQLEEPVYIHPESSFYRDTQGVEFVVYQSMVETSRLYMRGLCCVESHWFPELAPSYCILSKPLEDPAPNFDPASGKVMCHQSGSFGRCNWEIPALEREYPDSVDCFRWFARFLLEGQVFPKLEQFKSSLVLAPSTMVKSWAKLQPKTETFLKALLAKGTNTRDTLADVWKQEPSFLQREYLEWVQESQHAAVLTQWPPL</sequence>
<dbReference type="PANTHER" id="PTHR18934:SF99">
    <property type="entry name" value="ATP-DEPENDENT RNA HELICASE DHX37-RELATED"/>
    <property type="match status" value="1"/>
</dbReference>
<comment type="catalytic activity">
    <reaction evidence="7">
        <text>ATP + H2O = ADP + phosphate + H(+)</text>
        <dbReference type="Rhea" id="RHEA:13065"/>
        <dbReference type="ChEBI" id="CHEBI:15377"/>
        <dbReference type="ChEBI" id="CHEBI:15378"/>
        <dbReference type="ChEBI" id="CHEBI:30616"/>
        <dbReference type="ChEBI" id="CHEBI:43474"/>
        <dbReference type="ChEBI" id="CHEBI:456216"/>
        <dbReference type="EC" id="3.6.4.13"/>
    </reaction>
</comment>